<evidence type="ECO:0000313" key="3">
    <source>
        <dbReference type="Proteomes" id="UP000293483"/>
    </source>
</evidence>
<comment type="caution">
    <text evidence="2">The sequence shown here is derived from an EMBL/GenBank/DDBJ whole genome shotgun (WGS) entry which is preliminary data.</text>
</comment>
<dbReference type="AlphaFoldDB" id="A0A4Q7B039"/>
<evidence type="ECO:0000256" key="1">
    <source>
        <dbReference type="SAM" id="MobiDB-lite"/>
    </source>
</evidence>
<dbReference type="RefSeq" id="WP_130144607.1">
    <property type="nucleotide sequence ID" value="NZ_SGSU01000005.1"/>
</dbReference>
<dbReference type="EMBL" id="SGSU01000005">
    <property type="protein sequence ID" value="RZG67937.1"/>
    <property type="molecule type" value="Genomic_DNA"/>
</dbReference>
<proteinExistence type="predicted"/>
<evidence type="ECO:0000313" key="2">
    <source>
        <dbReference type="EMBL" id="RZG67937.1"/>
    </source>
</evidence>
<dbReference type="Proteomes" id="UP000293483">
    <property type="component" value="Unassembled WGS sequence"/>
</dbReference>
<feature type="region of interest" description="Disordered" evidence="1">
    <location>
        <begin position="26"/>
        <end position="64"/>
    </location>
</feature>
<organism evidence="2 3">
    <name type="scientific">Acinetobacter bouvetii</name>
    <dbReference type="NCBI Taxonomy" id="202951"/>
    <lineage>
        <taxon>Bacteria</taxon>
        <taxon>Pseudomonadati</taxon>
        <taxon>Pseudomonadota</taxon>
        <taxon>Gammaproteobacteria</taxon>
        <taxon>Moraxellales</taxon>
        <taxon>Moraxellaceae</taxon>
        <taxon>Acinetobacter</taxon>
    </lineage>
</organism>
<name>A0A4Q7B039_9GAMM</name>
<protein>
    <submittedName>
        <fullName evidence="2">Uncharacterized protein</fullName>
    </submittedName>
</protein>
<gene>
    <name evidence="2" type="ORF">EXE25_05670</name>
</gene>
<accession>A0A4Q7B039</accession>
<sequence length="64" mass="6699">MAIALLALVLIGFSVDTAMHIKADHTAASNSSVQLSPEKIKTDPASQSQTDALAKIEAPPQNIK</sequence>
<reference evidence="2 3" key="1">
    <citation type="submission" date="2019-02" db="EMBL/GenBank/DDBJ databases">
        <title>The Batch Genome Submission of Acinetobacter spp. strains.</title>
        <authorList>
            <person name="Qin J."/>
            <person name="Hu Y."/>
            <person name="Ye H."/>
            <person name="Wei L."/>
            <person name="Feng Y."/>
            <person name="Zong Z."/>
        </authorList>
    </citation>
    <scope>NUCLEOTIDE SEQUENCE [LARGE SCALE GENOMIC DNA]</scope>
    <source>
        <strain evidence="2 3">WCHABo060081</strain>
    </source>
</reference>